<name>A0A7X1FWY3_9SPHN</name>
<sequence length="196" mass="20584">MPWRRASRLPCARKVEHRRKIVISPGDARRGGSCPLSHPSLLIVWHSRTGAAAALARAAADGAGPAARLIEAGACQADDLLAAQGFLFVAPENLGSLSGAMKELFDRCYYPLLGRVEGRGYATIIAAGSDGSGAQRQLDRIVTGWRLRRIAPPQIALVGAQTAAEILAPKAVTSSQLQAARELGEAMAHGLALGVF</sequence>
<accession>A0A7X1FWY3</accession>
<dbReference type="Pfam" id="PF03358">
    <property type="entry name" value="FMN_red"/>
    <property type="match status" value="1"/>
</dbReference>
<dbReference type="InterPro" id="IPR005025">
    <property type="entry name" value="FMN_Rdtase-like_dom"/>
</dbReference>
<evidence type="ECO:0000313" key="2">
    <source>
        <dbReference type="EMBL" id="MBC2668538.1"/>
    </source>
</evidence>
<dbReference type="EMBL" id="JACLAX010000004">
    <property type="protein sequence ID" value="MBC2668538.1"/>
    <property type="molecule type" value="Genomic_DNA"/>
</dbReference>
<organism evidence="2 3">
    <name type="scientific">Novosphingobium piscinae</name>
    <dbReference type="NCBI Taxonomy" id="1507448"/>
    <lineage>
        <taxon>Bacteria</taxon>
        <taxon>Pseudomonadati</taxon>
        <taxon>Pseudomonadota</taxon>
        <taxon>Alphaproteobacteria</taxon>
        <taxon>Sphingomonadales</taxon>
        <taxon>Sphingomonadaceae</taxon>
        <taxon>Novosphingobium</taxon>
    </lineage>
</organism>
<dbReference type="GO" id="GO:0016491">
    <property type="term" value="F:oxidoreductase activity"/>
    <property type="evidence" value="ECO:0007669"/>
    <property type="project" value="InterPro"/>
</dbReference>
<feature type="domain" description="NADPH-dependent FMN reductase-like" evidence="1">
    <location>
        <begin position="79"/>
        <end position="154"/>
    </location>
</feature>
<comment type="caution">
    <text evidence="2">The sequence shown here is derived from an EMBL/GenBank/DDBJ whole genome shotgun (WGS) entry which is preliminary data.</text>
</comment>
<dbReference type="InterPro" id="IPR029039">
    <property type="entry name" value="Flavoprotein-like_sf"/>
</dbReference>
<reference evidence="2 3" key="1">
    <citation type="submission" date="2020-08" db="EMBL/GenBank/DDBJ databases">
        <title>The genome sequence of type strain Novosphingobium piscinae KCTC 42194.</title>
        <authorList>
            <person name="Liu Y."/>
        </authorList>
    </citation>
    <scope>NUCLEOTIDE SEQUENCE [LARGE SCALE GENOMIC DNA]</scope>
    <source>
        <strain evidence="2 3">KCTC 42194</strain>
    </source>
</reference>
<protein>
    <submittedName>
        <fullName evidence="2">Flavodoxin family protein</fullName>
    </submittedName>
</protein>
<evidence type="ECO:0000313" key="3">
    <source>
        <dbReference type="Proteomes" id="UP000551327"/>
    </source>
</evidence>
<dbReference type="SUPFAM" id="SSF52218">
    <property type="entry name" value="Flavoproteins"/>
    <property type="match status" value="1"/>
</dbReference>
<dbReference type="Gene3D" id="3.40.50.360">
    <property type="match status" value="1"/>
</dbReference>
<keyword evidence="3" id="KW-1185">Reference proteome</keyword>
<gene>
    <name evidence="2" type="ORF">H7F53_05205</name>
</gene>
<dbReference type="AlphaFoldDB" id="A0A7X1FWY3"/>
<dbReference type="Proteomes" id="UP000551327">
    <property type="component" value="Unassembled WGS sequence"/>
</dbReference>
<proteinExistence type="predicted"/>
<evidence type="ECO:0000259" key="1">
    <source>
        <dbReference type="Pfam" id="PF03358"/>
    </source>
</evidence>